<gene>
    <name evidence="1" type="ORF">C2869_15720</name>
</gene>
<dbReference type="KEGG" id="cate:C2869_15720"/>
<dbReference type="AlphaFoldDB" id="A0A2S0VUC5"/>
<evidence type="ECO:0000313" key="1">
    <source>
        <dbReference type="EMBL" id="AWB67783.1"/>
    </source>
</evidence>
<dbReference type="OrthoDB" id="6385861at2"/>
<reference evidence="1 2" key="1">
    <citation type="submission" date="2018-01" db="EMBL/GenBank/DDBJ databases">
        <title>Genome sequence of a Cantenovulum-like bacteria.</title>
        <authorList>
            <person name="Tan W.R."/>
            <person name="Lau N.-S."/>
            <person name="Go F."/>
            <person name="Amirul A.-A.A."/>
        </authorList>
    </citation>
    <scope>NUCLEOTIDE SEQUENCE [LARGE SCALE GENOMIC DNA]</scope>
    <source>
        <strain evidence="1 2">CCB-QB4</strain>
    </source>
</reference>
<evidence type="ECO:0008006" key="3">
    <source>
        <dbReference type="Google" id="ProtNLM"/>
    </source>
</evidence>
<dbReference type="RefSeq" id="WP_108603851.1">
    <property type="nucleotide sequence ID" value="NZ_CP026604.1"/>
</dbReference>
<dbReference type="Proteomes" id="UP000244441">
    <property type="component" value="Chromosome"/>
</dbReference>
<organism evidence="1 2">
    <name type="scientific">Saccharobesus litoralis</name>
    <dbReference type="NCBI Taxonomy" id="2172099"/>
    <lineage>
        <taxon>Bacteria</taxon>
        <taxon>Pseudomonadati</taxon>
        <taxon>Pseudomonadota</taxon>
        <taxon>Gammaproteobacteria</taxon>
        <taxon>Alteromonadales</taxon>
        <taxon>Alteromonadaceae</taxon>
        <taxon>Saccharobesus</taxon>
    </lineage>
</organism>
<dbReference type="Gene3D" id="3.40.50.2000">
    <property type="entry name" value="Glycogen Phosphorylase B"/>
    <property type="match status" value="1"/>
</dbReference>
<protein>
    <recommendedName>
        <fullName evidence="3">Glycosyltransferase</fullName>
    </recommendedName>
</protein>
<name>A0A2S0VUC5_9ALTE</name>
<accession>A0A2S0VUC5</accession>
<dbReference type="EMBL" id="CP026604">
    <property type="protein sequence ID" value="AWB67783.1"/>
    <property type="molecule type" value="Genomic_DNA"/>
</dbReference>
<dbReference type="SUPFAM" id="SSF53756">
    <property type="entry name" value="UDP-Glycosyltransferase/glycogen phosphorylase"/>
    <property type="match status" value="1"/>
</dbReference>
<evidence type="ECO:0000313" key="2">
    <source>
        <dbReference type="Proteomes" id="UP000244441"/>
    </source>
</evidence>
<sequence>MKVIFIYQVNEYSVGLAGVFNKMLGQLEAISALGIQTYAIYMSKSDQIFSKFELGQLKPLEIKSNIPKLEQFKLFWKNAASIVLANRFDCVYARYDFMFNTPDLVSFFTEIKEVDCKKVVEFPTFPYEKELINNSTDEIEQDCKNRLALDGKIDFTYSTSHSPVLPNTKNYFFTNKLNTEVFAQAAKNISPLIVNNTIKIITVANNCHWHGFDRIIEGLANYYASEQVITVEYQLVGEGPELNNLAKMVSDKKLDKYVKFHGFKSGDELTQLFSGASIAIASLGLHRIDLFNSSVLKVRLYLANGLPLVYCCQDDDLLSFQYKYRVEENNAPLDINGLVNFVCELDKNKLIRNEIRQFAERNLSWHKFAKDLVQDLLNK</sequence>
<keyword evidence="2" id="KW-1185">Reference proteome</keyword>
<proteinExistence type="predicted"/>